<name>G9XHG3_DESHA</name>
<dbReference type="Proteomes" id="UP000004416">
    <property type="component" value="Unassembled WGS sequence"/>
</dbReference>
<dbReference type="AlphaFoldDB" id="G9XHG3"/>
<proteinExistence type="predicted"/>
<organism evidence="1 2">
    <name type="scientific">Desulfitobacterium hafniense DP7</name>
    <dbReference type="NCBI Taxonomy" id="537010"/>
    <lineage>
        <taxon>Bacteria</taxon>
        <taxon>Bacillati</taxon>
        <taxon>Bacillota</taxon>
        <taxon>Clostridia</taxon>
        <taxon>Eubacteriales</taxon>
        <taxon>Desulfitobacteriaceae</taxon>
        <taxon>Desulfitobacterium</taxon>
    </lineage>
</organism>
<dbReference type="PATRIC" id="fig|537010.4.peg.363"/>
<reference evidence="1 2" key="1">
    <citation type="submission" date="2011-08" db="EMBL/GenBank/DDBJ databases">
        <authorList>
            <person name="Weinstock G."/>
            <person name="Sodergren E."/>
            <person name="Clifton S."/>
            <person name="Fulton L."/>
            <person name="Fulton B."/>
            <person name="Courtney L."/>
            <person name="Fronick C."/>
            <person name="Harrison M."/>
            <person name="Strong C."/>
            <person name="Farmer C."/>
            <person name="Delahaunty K."/>
            <person name="Markovic C."/>
            <person name="Hall O."/>
            <person name="Minx P."/>
            <person name="Tomlinson C."/>
            <person name="Mitreva M."/>
            <person name="Hou S."/>
            <person name="Chen J."/>
            <person name="Wollam A."/>
            <person name="Pepin K.H."/>
            <person name="Johnson M."/>
            <person name="Bhonagiri V."/>
            <person name="Zhang X."/>
            <person name="Suruliraj S."/>
            <person name="Warren W."/>
            <person name="Chinwalla A."/>
            <person name="Mardis E.R."/>
            <person name="Wilson R.K."/>
        </authorList>
    </citation>
    <scope>NUCLEOTIDE SEQUENCE [LARGE SCALE GENOMIC DNA]</scope>
    <source>
        <strain evidence="1 2">DP7</strain>
    </source>
</reference>
<dbReference type="HOGENOM" id="CLU_945704_0_0_9"/>
<protein>
    <submittedName>
        <fullName evidence="1">Uncharacterized protein</fullName>
    </submittedName>
</protein>
<accession>G9XHG3</accession>
<evidence type="ECO:0000313" key="2">
    <source>
        <dbReference type="Proteomes" id="UP000004416"/>
    </source>
</evidence>
<comment type="caution">
    <text evidence="1">The sequence shown here is derived from an EMBL/GenBank/DDBJ whole genome shotgun (WGS) entry which is preliminary data.</text>
</comment>
<dbReference type="RefSeq" id="WP_005808484.1">
    <property type="nucleotide sequence ID" value="NZ_JH414441.1"/>
</dbReference>
<dbReference type="EMBL" id="AFZX01000010">
    <property type="protein sequence ID" value="EHL08965.1"/>
    <property type="molecule type" value="Genomic_DNA"/>
</dbReference>
<gene>
    <name evidence="1" type="ORF">HMPREF0322_00388</name>
</gene>
<evidence type="ECO:0000313" key="1">
    <source>
        <dbReference type="EMBL" id="EHL08965.1"/>
    </source>
</evidence>
<sequence length="294" mass="31070">MPGTSNFKVFNEQFQNVMTDEEYATEAQRTGGLTDGIAKTRMHNKLFRQTSIMAAAIAQHMANKGHTVTDEDLPALVSAVSDAFSGISQEEFDDLADAVGDNAADLAAHKAENATETVKGHIEIATQAEVTAGTDAIRAVVPKYLSVELAKRVPNANIANNLITTVTGLVLDASQGKILQDQINTKTMLDLASYVSSNYTVTGANIQKIGKRCILQGVITAAAALTAGTTYTVFSGIPSTYLPGLITHLDAKVNGYPQDATLLINTSGLVTSLVLNANIPSGTTIWITGSYYTA</sequence>